<evidence type="ECO:0000313" key="6">
    <source>
        <dbReference type="EMBL" id="CAH0537173.1"/>
    </source>
</evidence>
<keyword evidence="7" id="KW-1185">Reference proteome</keyword>
<comment type="cofactor">
    <cofactor evidence="1">
        <name>pyridoxal 5'-phosphate</name>
        <dbReference type="ChEBI" id="CHEBI:597326"/>
    </cofactor>
</comment>
<protein>
    <recommendedName>
        <fullName evidence="5">Aromatic amino acid beta-eliminating lyase/threonine aldolase domain-containing protein</fullName>
    </recommendedName>
</protein>
<evidence type="ECO:0000259" key="5">
    <source>
        <dbReference type="Pfam" id="PF01212"/>
    </source>
</evidence>
<dbReference type="EMBL" id="CAKLDM010000001">
    <property type="protein sequence ID" value="CAH0537173.1"/>
    <property type="molecule type" value="Genomic_DNA"/>
</dbReference>
<dbReference type="InterPro" id="IPR015424">
    <property type="entry name" value="PyrdxlP-dep_Trfase"/>
</dbReference>
<accession>A0ABM9A160</accession>
<reference evidence="6" key="1">
    <citation type="submission" date="2021-11" db="EMBL/GenBank/DDBJ databases">
        <authorList>
            <person name="Rodrigo-Torres L."/>
            <person name="Arahal R. D."/>
            <person name="Lucena T."/>
        </authorList>
    </citation>
    <scope>NUCLEOTIDE SEQUENCE</scope>
    <source>
        <strain evidence="6">CECT 7928</strain>
    </source>
</reference>
<dbReference type="Proteomes" id="UP000838748">
    <property type="component" value="Unassembled WGS sequence"/>
</dbReference>
<comment type="subunit">
    <text evidence="3">Homotetramer.</text>
</comment>
<dbReference type="InterPro" id="IPR015422">
    <property type="entry name" value="PyrdxlP-dep_Trfase_small"/>
</dbReference>
<proteinExistence type="inferred from homology"/>
<evidence type="ECO:0000313" key="7">
    <source>
        <dbReference type="Proteomes" id="UP000838748"/>
    </source>
</evidence>
<dbReference type="PANTHER" id="PTHR48097:SF9">
    <property type="entry name" value="L-THREONINE ALDOLASE"/>
    <property type="match status" value="1"/>
</dbReference>
<evidence type="ECO:0000256" key="4">
    <source>
        <dbReference type="ARBA" id="ARBA00022898"/>
    </source>
</evidence>
<feature type="domain" description="Aromatic amino acid beta-eliminating lyase/threonine aldolase" evidence="5">
    <location>
        <begin position="27"/>
        <end position="292"/>
    </location>
</feature>
<name>A0ABM9A160_9VIBR</name>
<dbReference type="InterPro" id="IPR001597">
    <property type="entry name" value="ArAA_b-elim_lyase/Thr_aldolase"/>
</dbReference>
<dbReference type="InterPro" id="IPR015421">
    <property type="entry name" value="PyrdxlP-dep_Trfase_major"/>
</dbReference>
<keyword evidence="4" id="KW-0663">Pyridoxal phosphate</keyword>
<evidence type="ECO:0000256" key="1">
    <source>
        <dbReference type="ARBA" id="ARBA00001933"/>
    </source>
</evidence>
<dbReference type="SUPFAM" id="SSF53383">
    <property type="entry name" value="PLP-dependent transferases"/>
    <property type="match status" value="1"/>
</dbReference>
<gene>
    <name evidence="6" type="ORF">VMF7928_00975</name>
</gene>
<dbReference type="PANTHER" id="PTHR48097">
    <property type="entry name" value="L-THREONINE ALDOLASE-RELATED"/>
    <property type="match status" value="1"/>
</dbReference>
<organism evidence="6 7">
    <name type="scientific">Vibrio marisflavi CECT 7928</name>
    <dbReference type="NCBI Taxonomy" id="634439"/>
    <lineage>
        <taxon>Bacteria</taxon>
        <taxon>Pseudomonadati</taxon>
        <taxon>Pseudomonadota</taxon>
        <taxon>Gammaproteobacteria</taxon>
        <taxon>Vibrionales</taxon>
        <taxon>Vibrionaceae</taxon>
        <taxon>Vibrio</taxon>
    </lineage>
</organism>
<evidence type="ECO:0000256" key="2">
    <source>
        <dbReference type="ARBA" id="ARBA00006966"/>
    </source>
</evidence>
<dbReference type="RefSeq" id="WP_237360347.1">
    <property type="nucleotide sequence ID" value="NZ_CAKLDM010000001.1"/>
</dbReference>
<dbReference type="Gene3D" id="3.90.1150.10">
    <property type="entry name" value="Aspartate Aminotransferase, domain 1"/>
    <property type="match status" value="1"/>
</dbReference>
<sequence length="361" mass="41829">MANDLESQCEMFIPGSRKPAPAEYFAEMAQWCEKNNIQHDVYGDGDLIQSFEQKVADLLGFEAGLFVITGTMTQATVLELVCKQKRNPLVGMHESSHITRFESQGYRMQNRFDVLPLGNRYRPWTCDDLKTWPDEFAAALYELPMRELGGQLPRWQELEEIKQYCESENIHLHMDGARLWECSSYFQKEYNEIARGFNSAYVSLYKGINGLGGSMLVGSKELIELASLWMKRQGGNVYHRTPYVVSAAMQFDERLLQMPSLFERTQQIYRIVAEFPQFALNPVKPQSNMLHLMFPVSYERLVELRDQLAKEKGVWIGRPQTMEQPNMSKIEWYVGDNLLGMTDDQLRDVLQWLEDKMNVTA</sequence>
<dbReference type="Gene3D" id="3.40.640.10">
    <property type="entry name" value="Type I PLP-dependent aspartate aminotransferase-like (Major domain)"/>
    <property type="match status" value="1"/>
</dbReference>
<evidence type="ECO:0000256" key="3">
    <source>
        <dbReference type="ARBA" id="ARBA00011881"/>
    </source>
</evidence>
<comment type="caution">
    <text evidence="6">The sequence shown here is derived from an EMBL/GenBank/DDBJ whole genome shotgun (WGS) entry which is preliminary data.</text>
</comment>
<comment type="similarity">
    <text evidence="2">Belongs to the threonine aldolase family.</text>
</comment>
<dbReference type="Pfam" id="PF01212">
    <property type="entry name" value="Beta_elim_lyase"/>
    <property type="match status" value="1"/>
</dbReference>